<dbReference type="InterPro" id="IPR007863">
    <property type="entry name" value="Peptidase_M16_C"/>
</dbReference>
<evidence type="ECO:0000313" key="4">
    <source>
        <dbReference type="Proteomes" id="UP000823844"/>
    </source>
</evidence>
<evidence type="ECO:0000259" key="2">
    <source>
        <dbReference type="Pfam" id="PF05193"/>
    </source>
</evidence>
<reference evidence="3" key="1">
    <citation type="journal article" date="2021" name="PeerJ">
        <title>Extensive microbial diversity within the chicken gut microbiome revealed by metagenomics and culture.</title>
        <authorList>
            <person name="Gilroy R."/>
            <person name="Ravi A."/>
            <person name="Getino M."/>
            <person name="Pursley I."/>
            <person name="Horton D.L."/>
            <person name="Alikhan N.F."/>
            <person name="Baker D."/>
            <person name="Gharbi K."/>
            <person name="Hall N."/>
            <person name="Watson M."/>
            <person name="Adriaenssens E.M."/>
            <person name="Foster-Nyarko E."/>
            <person name="Jarju S."/>
            <person name="Secka A."/>
            <person name="Antonio M."/>
            <person name="Oren A."/>
            <person name="Chaudhuri R.R."/>
            <person name="La Ragione R."/>
            <person name="Hildebrand F."/>
            <person name="Pallen M.J."/>
        </authorList>
    </citation>
    <scope>NUCLEOTIDE SEQUENCE</scope>
    <source>
        <strain evidence="3">F6-686</strain>
    </source>
</reference>
<sequence>MKSPKCIKRNYKSGFSAEVIFKPHFNQKFFGIIVDFGSSDPQKLPGTAHFLEHKLFDKKDGDISKQFEQLGADVNAFTSYNETMFYCSGVNNDLKLVKLLFRLVGEPHFNQKNVQAEKPIIEQELAMYQDNPNWLISNTLMQEMFADSNLGIDVAGSKESIEKISAQELMKVYRANYVASRMHFVLCGDFSEYQSRNLLREIGKLQAKYLNEKQNPLKIKIETGSLRDKVLNSENNSNLFGLGLYLPNFKKVLSSLDLAQIMLEIMLESKLSVMSPWFEKVKSQGLLNNPLQMTVNYTREGNFATIYGISNESEKVISAIKTELAKPLDVSRRTYLDKFLNLKKKEWLAQTVRAQNDISYLSIETAEESLNHENIFENIEKLQGITLEEFITLNSELIKDFNVCSVRLEKGI</sequence>
<dbReference type="Pfam" id="PF05193">
    <property type="entry name" value="Peptidase_M16_C"/>
    <property type="match status" value="1"/>
</dbReference>
<dbReference type="Proteomes" id="UP000823844">
    <property type="component" value="Unassembled WGS sequence"/>
</dbReference>
<dbReference type="GO" id="GO:0046872">
    <property type="term" value="F:metal ion binding"/>
    <property type="evidence" value="ECO:0007669"/>
    <property type="project" value="InterPro"/>
</dbReference>
<dbReference type="InterPro" id="IPR011765">
    <property type="entry name" value="Pept_M16_N"/>
</dbReference>
<feature type="domain" description="Peptidase M16 N-terminal" evidence="1">
    <location>
        <begin position="31"/>
        <end position="156"/>
    </location>
</feature>
<proteinExistence type="predicted"/>
<gene>
    <name evidence="3" type="ORF">H9806_07695</name>
</gene>
<reference evidence="3" key="2">
    <citation type="submission" date="2021-04" db="EMBL/GenBank/DDBJ databases">
        <authorList>
            <person name="Gilroy R."/>
        </authorList>
    </citation>
    <scope>NUCLEOTIDE SEQUENCE</scope>
    <source>
        <strain evidence="3">F6-686</strain>
    </source>
</reference>
<dbReference type="Pfam" id="PF00675">
    <property type="entry name" value="Peptidase_M16"/>
    <property type="match status" value="1"/>
</dbReference>
<dbReference type="Gene3D" id="3.30.830.10">
    <property type="entry name" value="Metalloenzyme, LuxS/M16 peptidase-like"/>
    <property type="match status" value="2"/>
</dbReference>
<dbReference type="InterPro" id="IPR011249">
    <property type="entry name" value="Metalloenz_LuxS/M16"/>
</dbReference>
<organism evidence="3 4">
    <name type="scientific">Candidatus Lactobacillus pullistercoris</name>
    <dbReference type="NCBI Taxonomy" id="2838636"/>
    <lineage>
        <taxon>Bacteria</taxon>
        <taxon>Bacillati</taxon>
        <taxon>Bacillota</taxon>
        <taxon>Bacilli</taxon>
        <taxon>Lactobacillales</taxon>
        <taxon>Lactobacillaceae</taxon>
        <taxon>Lactobacillus</taxon>
    </lineage>
</organism>
<name>A0A9E2KRV7_9LACO</name>
<protein>
    <submittedName>
        <fullName evidence="3">Insulinase family protein</fullName>
    </submittedName>
</protein>
<dbReference type="PANTHER" id="PTHR11851:SF134">
    <property type="entry name" value="ZINC-DEPENDENT PROTEASE"/>
    <property type="match status" value="1"/>
</dbReference>
<feature type="domain" description="Peptidase M16 C-terminal" evidence="2">
    <location>
        <begin position="163"/>
        <end position="325"/>
    </location>
</feature>
<dbReference type="EMBL" id="JAHLFT010000099">
    <property type="protein sequence ID" value="MBU3828984.1"/>
    <property type="molecule type" value="Genomic_DNA"/>
</dbReference>
<evidence type="ECO:0000313" key="3">
    <source>
        <dbReference type="EMBL" id="MBU3828984.1"/>
    </source>
</evidence>
<dbReference type="AlphaFoldDB" id="A0A9E2KRV7"/>
<evidence type="ECO:0000259" key="1">
    <source>
        <dbReference type="Pfam" id="PF00675"/>
    </source>
</evidence>
<accession>A0A9E2KRV7</accession>
<dbReference type="SUPFAM" id="SSF63411">
    <property type="entry name" value="LuxS/MPP-like metallohydrolase"/>
    <property type="match status" value="1"/>
</dbReference>
<dbReference type="InterPro" id="IPR050361">
    <property type="entry name" value="MPP/UQCRC_Complex"/>
</dbReference>
<dbReference type="PANTHER" id="PTHR11851">
    <property type="entry name" value="METALLOPROTEASE"/>
    <property type="match status" value="1"/>
</dbReference>
<comment type="caution">
    <text evidence="3">The sequence shown here is derived from an EMBL/GenBank/DDBJ whole genome shotgun (WGS) entry which is preliminary data.</text>
</comment>